<feature type="non-terminal residue" evidence="1">
    <location>
        <position position="261"/>
    </location>
</feature>
<keyword evidence="2" id="KW-1185">Reference proteome</keyword>
<comment type="caution">
    <text evidence="1">The sequence shown here is derived from an EMBL/GenBank/DDBJ whole genome shotgun (WGS) entry which is preliminary data.</text>
</comment>
<sequence>MAMPPLKRAGAKESALKSELKALRLAQGKLEALDKGCATGARATPEAKAKFVFDLELDRFFAAWSAVCKDMRSYWRRRRDENSRRWLGTRSRALSLWSLFSCLRRYVDRPLQKPARGARVRHKNTTGMGQMCGTFFSCSERGVCKILWDGTTAPSFVGALQLVEICSLPHPFLAGLAFLAWSLAHAHDEDLKIDGLRTALMFNQVMGKSSGKLTMMAVMQEESIKGLKFCFAAWKKAVKSRSLQRFRVRRAREVFRAWLEV</sequence>
<evidence type="ECO:0000313" key="1">
    <source>
        <dbReference type="EMBL" id="CAJ1377652.1"/>
    </source>
</evidence>
<name>A0AA36HYF1_9DINO</name>
<evidence type="ECO:0000313" key="2">
    <source>
        <dbReference type="Proteomes" id="UP001178507"/>
    </source>
</evidence>
<gene>
    <name evidence="1" type="ORF">EVOR1521_LOCUS6385</name>
</gene>
<organism evidence="1 2">
    <name type="scientific">Effrenium voratum</name>
    <dbReference type="NCBI Taxonomy" id="2562239"/>
    <lineage>
        <taxon>Eukaryota</taxon>
        <taxon>Sar</taxon>
        <taxon>Alveolata</taxon>
        <taxon>Dinophyceae</taxon>
        <taxon>Suessiales</taxon>
        <taxon>Symbiodiniaceae</taxon>
        <taxon>Effrenium</taxon>
    </lineage>
</organism>
<dbReference type="Proteomes" id="UP001178507">
    <property type="component" value="Unassembled WGS sequence"/>
</dbReference>
<accession>A0AA36HYF1</accession>
<reference evidence="1" key="1">
    <citation type="submission" date="2023-08" db="EMBL/GenBank/DDBJ databases">
        <authorList>
            <person name="Chen Y."/>
            <person name="Shah S."/>
            <person name="Dougan E. K."/>
            <person name="Thang M."/>
            <person name="Chan C."/>
        </authorList>
    </citation>
    <scope>NUCLEOTIDE SEQUENCE</scope>
</reference>
<dbReference type="EMBL" id="CAUJNA010000477">
    <property type="protein sequence ID" value="CAJ1377652.1"/>
    <property type="molecule type" value="Genomic_DNA"/>
</dbReference>
<dbReference type="AlphaFoldDB" id="A0AA36HYF1"/>
<proteinExistence type="predicted"/>
<protein>
    <submittedName>
        <fullName evidence="1">Uncharacterized protein</fullName>
    </submittedName>
</protein>